<dbReference type="EMBL" id="JBHTHX010000001">
    <property type="protein sequence ID" value="MFD0882969.1"/>
    <property type="molecule type" value="Genomic_DNA"/>
</dbReference>
<organism evidence="1 2">
    <name type="scientific">Streptosporangium algeriense</name>
    <dbReference type="NCBI Taxonomy" id="1682748"/>
    <lineage>
        <taxon>Bacteria</taxon>
        <taxon>Bacillati</taxon>
        <taxon>Actinomycetota</taxon>
        <taxon>Actinomycetes</taxon>
        <taxon>Streptosporangiales</taxon>
        <taxon>Streptosporangiaceae</taxon>
        <taxon>Streptosporangium</taxon>
    </lineage>
</organism>
<keyword evidence="2" id="KW-1185">Reference proteome</keyword>
<sequence length="91" mass="10215">MRNVLLVGYDLKKPGQNYAGLITYLKSQSSWWHALDSSWIVITDLSAVRLRDGIKEYIDANDVVLVMDINVSSWASSGLGKEASDWLQQNV</sequence>
<gene>
    <name evidence="1" type="ORF">ACFQ08_00085</name>
</gene>
<protein>
    <recommendedName>
        <fullName evidence="3">SinR family protein</fullName>
    </recommendedName>
</protein>
<evidence type="ECO:0008006" key="3">
    <source>
        <dbReference type="Google" id="ProtNLM"/>
    </source>
</evidence>
<evidence type="ECO:0000313" key="2">
    <source>
        <dbReference type="Proteomes" id="UP001597024"/>
    </source>
</evidence>
<accession>A0ABW3DJ21</accession>
<dbReference type="Proteomes" id="UP001597024">
    <property type="component" value="Unassembled WGS sequence"/>
</dbReference>
<reference evidence="2" key="1">
    <citation type="journal article" date="2019" name="Int. J. Syst. Evol. Microbiol.">
        <title>The Global Catalogue of Microorganisms (GCM) 10K type strain sequencing project: providing services to taxonomists for standard genome sequencing and annotation.</title>
        <authorList>
            <consortium name="The Broad Institute Genomics Platform"/>
            <consortium name="The Broad Institute Genome Sequencing Center for Infectious Disease"/>
            <person name="Wu L."/>
            <person name="Ma J."/>
        </authorList>
    </citation>
    <scope>NUCLEOTIDE SEQUENCE [LARGE SCALE GENOMIC DNA]</scope>
    <source>
        <strain evidence="2">CCUG 62974</strain>
    </source>
</reference>
<evidence type="ECO:0000313" key="1">
    <source>
        <dbReference type="EMBL" id="MFD0882969.1"/>
    </source>
</evidence>
<comment type="caution">
    <text evidence="1">The sequence shown here is derived from an EMBL/GenBank/DDBJ whole genome shotgun (WGS) entry which is preliminary data.</text>
</comment>
<proteinExistence type="predicted"/>
<name>A0ABW3DJ21_9ACTN</name>